<reference evidence="2 3" key="1">
    <citation type="submission" date="2019-09" db="EMBL/GenBank/DDBJ databases">
        <title>Draft Whole-Genome sequence of Blastochloris sulfoviridis DSM 729.</title>
        <authorList>
            <person name="Meyer T.E."/>
            <person name="Kyndt J.A."/>
        </authorList>
    </citation>
    <scope>NUCLEOTIDE SEQUENCE [LARGE SCALE GENOMIC DNA]</scope>
    <source>
        <strain evidence="2 3">DSM 729</strain>
    </source>
</reference>
<keyword evidence="1" id="KW-0732">Signal</keyword>
<proteinExistence type="predicted"/>
<dbReference type="Proteomes" id="UP000323886">
    <property type="component" value="Unassembled WGS sequence"/>
</dbReference>
<name>A0A5M6HWQ2_9HYPH</name>
<dbReference type="RefSeq" id="WP_150097654.1">
    <property type="nucleotide sequence ID" value="NZ_VWPL01000017.1"/>
</dbReference>
<feature type="chain" id="PRO_5024419781" evidence="1">
    <location>
        <begin position="25"/>
        <end position="175"/>
    </location>
</feature>
<evidence type="ECO:0000313" key="3">
    <source>
        <dbReference type="Proteomes" id="UP000323886"/>
    </source>
</evidence>
<accession>A0A5M6HWQ2</accession>
<protein>
    <submittedName>
        <fullName evidence="2">Uncharacterized protein</fullName>
    </submittedName>
</protein>
<feature type="signal peptide" evidence="1">
    <location>
        <begin position="1"/>
        <end position="24"/>
    </location>
</feature>
<dbReference type="OrthoDB" id="9828451at2"/>
<evidence type="ECO:0000313" key="2">
    <source>
        <dbReference type="EMBL" id="KAA5600341.1"/>
    </source>
</evidence>
<dbReference type="AlphaFoldDB" id="A0A5M6HWQ2"/>
<comment type="caution">
    <text evidence="2">The sequence shown here is derived from an EMBL/GenBank/DDBJ whole genome shotgun (WGS) entry which is preliminary data.</text>
</comment>
<sequence length="175" mass="18877">MTARTVAAAAIALAALTGFLSKLADTVWRPKVTASLDLPPGTTLGPEPAALIVTSIVSSPAVGVEMQAPGCDKSIFGFPFSMLVVTGPGIVEYQYRSQGYVVVDALYGEIIPENSYHVRLIYYARAATERIYLSTAPSMMPFFIRFAVPQSCRLSPSTLETASRELVDAILRERD</sequence>
<dbReference type="EMBL" id="VWPL01000017">
    <property type="protein sequence ID" value="KAA5600341.1"/>
    <property type="molecule type" value="Genomic_DNA"/>
</dbReference>
<gene>
    <name evidence="2" type="ORF">F1193_10560</name>
</gene>
<keyword evidence="3" id="KW-1185">Reference proteome</keyword>
<evidence type="ECO:0000256" key="1">
    <source>
        <dbReference type="SAM" id="SignalP"/>
    </source>
</evidence>
<organism evidence="2 3">
    <name type="scientific">Blastochloris sulfoviridis</name>
    <dbReference type="NCBI Taxonomy" id="50712"/>
    <lineage>
        <taxon>Bacteria</taxon>
        <taxon>Pseudomonadati</taxon>
        <taxon>Pseudomonadota</taxon>
        <taxon>Alphaproteobacteria</taxon>
        <taxon>Hyphomicrobiales</taxon>
        <taxon>Blastochloridaceae</taxon>
        <taxon>Blastochloris</taxon>
    </lineage>
</organism>